<accession>E2NIF2</accession>
<evidence type="ECO:0008006" key="3">
    <source>
        <dbReference type="Google" id="ProtNLM"/>
    </source>
</evidence>
<dbReference type="AlphaFoldDB" id="E2NIF2"/>
<dbReference type="Pfam" id="PF14053">
    <property type="entry name" value="DUF4248"/>
    <property type="match status" value="1"/>
</dbReference>
<gene>
    <name evidence="1" type="ORF">BACCELL_04085</name>
</gene>
<protein>
    <recommendedName>
        <fullName evidence="3">DUF4248 domain-containing protein</fullName>
    </recommendedName>
</protein>
<dbReference type="HOGENOM" id="CLU_152545_2_1_10"/>
<dbReference type="InterPro" id="IPR025342">
    <property type="entry name" value="DUF4248"/>
</dbReference>
<dbReference type="EMBL" id="ACCH01000308">
    <property type="protein sequence ID" value="EEF88303.1"/>
    <property type="molecule type" value="Genomic_DNA"/>
</dbReference>
<reference evidence="1 2" key="2">
    <citation type="submission" date="2009-01" db="EMBL/GenBank/DDBJ databases">
        <title>Draft genome sequence of Bacteroides cellulosilyticus (DSM 14838).</title>
        <authorList>
            <person name="Sudarsanam P."/>
            <person name="Ley R."/>
            <person name="Guruge J."/>
            <person name="Turnbaugh P.J."/>
            <person name="Mahowald M."/>
            <person name="Liep D."/>
            <person name="Gordon J."/>
        </authorList>
    </citation>
    <scope>NUCLEOTIDE SEQUENCE [LARGE SCALE GENOMIC DNA]</scope>
    <source>
        <strain evidence="1 2">DSM 14838</strain>
    </source>
</reference>
<evidence type="ECO:0000313" key="2">
    <source>
        <dbReference type="Proteomes" id="UP000003711"/>
    </source>
</evidence>
<dbReference type="Proteomes" id="UP000003711">
    <property type="component" value="Unassembled WGS sequence"/>
</dbReference>
<comment type="caution">
    <text evidence="1">The sequence shown here is derived from an EMBL/GenBank/DDBJ whole genome shotgun (WGS) entry which is preliminary data.</text>
</comment>
<name>E2NIF2_9BACE</name>
<evidence type="ECO:0000313" key="1">
    <source>
        <dbReference type="EMBL" id="EEF88303.1"/>
    </source>
</evidence>
<reference evidence="1 2" key="1">
    <citation type="submission" date="2008-12" db="EMBL/GenBank/DDBJ databases">
        <authorList>
            <person name="Fulton L."/>
            <person name="Clifton S."/>
            <person name="Fulton B."/>
            <person name="Xu J."/>
            <person name="Minx P."/>
            <person name="Pepin K.H."/>
            <person name="Johnson M."/>
            <person name="Bhonagiri V."/>
            <person name="Nash W.E."/>
            <person name="Mardis E.R."/>
            <person name="Wilson R.K."/>
        </authorList>
    </citation>
    <scope>NUCLEOTIDE SEQUENCE [LARGE SCALE GENOMIC DNA]</scope>
    <source>
        <strain evidence="1 2">DSM 14838</strain>
    </source>
</reference>
<proteinExistence type="predicted"/>
<sequence length="57" mass="6520">MCYIRGVAQQTAVNRFNTWIRKAPGLEQRLQETGLSRTDRCYTPAQVRLIVNVLGEP</sequence>
<organism evidence="1 2">
    <name type="scientific">Bacteroides cellulosilyticus DSM 14838</name>
    <dbReference type="NCBI Taxonomy" id="537012"/>
    <lineage>
        <taxon>Bacteria</taxon>
        <taxon>Pseudomonadati</taxon>
        <taxon>Bacteroidota</taxon>
        <taxon>Bacteroidia</taxon>
        <taxon>Bacteroidales</taxon>
        <taxon>Bacteroidaceae</taxon>
        <taxon>Bacteroides</taxon>
    </lineage>
</organism>